<feature type="transmembrane region" description="Helical" evidence="1">
    <location>
        <begin position="6"/>
        <end position="28"/>
    </location>
</feature>
<dbReference type="KEGG" id="als:DJ013_21005"/>
<dbReference type="OrthoDB" id="594443at2"/>
<gene>
    <name evidence="3" type="ORF">DJ013_21005</name>
</gene>
<organism evidence="3 4">
    <name type="scientific">Arcticibacterium luteifluviistationis</name>
    <dbReference type="NCBI Taxonomy" id="1784714"/>
    <lineage>
        <taxon>Bacteria</taxon>
        <taxon>Pseudomonadati</taxon>
        <taxon>Bacteroidota</taxon>
        <taxon>Cytophagia</taxon>
        <taxon>Cytophagales</taxon>
        <taxon>Leadbetterellaceae</taxon>
        <taxon>Arcticibacterium</taxon>
    </lineage>
</organism>
<dbReference type="InterPro" id="IPR039447">
    <property type="entry name" value="UreH-like_TM_dom"/>
</dbReference>
<reference evidence="3 4" key="1">
    <citation type="submission" date="2018-05" db="EMBL/GenBank/DDBJ databases">
        <title>Complete genome sequence of Arcticibacterium luteifluviistationis SM1504T, a cytophagaceae bacterium isolated from Arctic surface seawater.</title>
        <authorList>
            <person name="Li Y."/>
            <person name="Qin Q.-L."/>
        </authorList>
    </citation>
    <scope>NUCLEOTIDE SEQUENCE [LARGE SCALE GENOMIC DNA]</scope>
    <source>
        <strain evidence="3 4">SM1504</strain>
    </source>
</reference>
<dbReference type="RefSeq" id="WP_111373892.1">
    <property type="nucleotide sequence ID" value="NZ_CP029480.1"/>
</dbReference>
<feature type="transmembrane region" description="Helical" evidence="1">
    <location>
        <begin position="49"/>
        <end position="71"/>
    </location>
</feature>
<sequence length="231" mass="25189">MLGSAFIMGLIGSLHCAGMCGPLTLLLPNDKKKYPTFFAGRTLYNIGRIFTYALLGLVIGFIGQNTTFFISKGVLSVWLGLIIIIGLFVSGNFIHNKFFYNALSRFTSKLKSGFRKSFDANYFTGQFIFGVINGLLPCGLVYAALAGAFIQLNPLTGAAFMALFGLGTLPMMLSISLGSGWIKKRFGNRIKNIIPVTYALLAVWLIFRGITTQNPDFHGQGVKAIVNCFVP</sequence>
<feature type="transmembrane region" description="Helical" evidence="1">
    <location>
        <begin position="120"/>
        <end position="145"/>
    </location>
</feature>
<accession>A0A2Z4GHU3</accession>
<dbReference type="Pfam" id="PF13386">
    <property type="entry name" value="DsbD_2"/>
    <property type="match status" value="1"/>
</dbReference>
<dbReference type="PANTHER" id="PTHR42208:SF1">
    <property type="entry name" value="HEAVY METAL TRANSPORTER"/>
    <property type="match status" value="1"/>
</dbReference>
<evidence type="ECO:0000259" key="2">
    <source>
        <dbReference type="Pfam" id="PF13386"/>
    </source>
</evidence>
<feature type="domain" description="Urease accessory protein UreH-like transmembrane" evidence="2">
    <location>
        <begin position="5"/>
        <end position="204"/>
    </location>
</feature>
<dbReference type="AlphaFoldDB" id="A0A2Z4GHU3"/>
<feature type="transmembrane region" description="Helical" evidence="1">
    <location>
        <begin position="193"/>
        <end position="210"/>
    </location>
</feature>
<name>A0A2Z4GHU3_9BACT</name>
<dbReference type="EMBL" id="CP029480">
    <property type="protein sequence ID" value="AWW00526.1"/>
    <property type="molecule type" value="Genomic_DNA"/>
</dbReference>
<keyword evidence="4" id="KW-1185">Reference proteome</keyword>
<evidence type="ECO:0000256" key="1">
    <source>
        <dbReference type="SAM" id="Phobius"/>
    </source>
</evidence>
<keyword evidence="1" id="KW-1133">Transmembrane helix</keyword>
<keyword evidence="1" id="KW-0812">Transmembrane</keyword>
<dbReference type="Proteomes" id="UP000249873">
    <property type="component" value="Chromosome"/>
</dbReference>
<evidence type="ECO:0000313" key="3">
    <source>
        <dbReference type="EMBL" id="AWW00526.1"/>
    </source>
</evidence>
<feature type="transmembrane region" description="Helical" evidence="1">
    <location>
        <begin position="77"/>
        <end position="99"/>
    </location>
</feature>
<protein>
    <recommendedName>
        <fullName evidence="2">Urease accessory protein UreH-like transmembrane domain-containing protein</fullName>
    </recommendedName>
</protein>
<dbReference type="PANTHER" id="PTHR42208">
    <property type="entry name" value="HEAVY METAL TRANSPORTER-RELATED"/>
    <property type="match status" value="1"/>
</dbReference>
<feature type="transmembrane region" description="Helical" evidence="1">
    <location>
        <begin position="157"/>
        <end position="181"/>
    </location>
</feature>
<evidence type="ECO:0000313" key="4">
    <source>
        <dbReference type="Proteomes" id="UP000249873"/>
    </source>
</evidence>
<keyword evidence="1" id="KW-0472">Membrane</keyword>
<proteinExistence type="predicted"/>